<evidence type="ECO:0000256" key="9">
    <source>
        <dbReference type="ARBA" id="ARBA00022741"/>
    </source>
</evidence>
<evidence type="ECO:0000256" key="5">
    <source>
        <dbReference type="ARBA" id="ARBA00013061"/>
    </source>
</evidence>
<proteinExistence type="inferred from homology"/>
<organism evidence="17 18">
    <name type="scientific">Candidatus Acidianus copahuensis</name>
    <dbReference type="NCBI Taxonomy" id="1160895"/>
    <lineage>
        <taxon>Archaea</taxon>
        <taxon>Thermoproteota</taxon>
        <taxon>Thermoprotei</taxon>
        <taxon>Sulfolobales</taxon>
        <taxon>Sulfolobaceae</taxon>
        <taxon>Acidianus</taxon>
    </lineage>
</organism>
<keyword evidence="8 13" id="KW-0808">Transferase</keyword>
<dbReference type="SUPFAM" id="SSF53748">
    <property type="entry name" value="Phosphoglycerate kinase"/>
    <property type="match status" value="1"/>
</dbReference>
<comment type="caution">
    <text evidence="13">Lacks conserved residue(s) required for the propagation of feature annotation.</text>
</comment>
<dbReference type="GO" id="GO:0006096">
    <property type="term" value="P:glycolytic process"/>
    <property type="evidence" value="ECO:0007669"/>
    <property type="project" value="UniProtKB-UniRule"/>
</dbReference>
<dbReference type="Gene3D" id="3.40.50.1260">
    <property type="entry name" value="Phosphoglycerate kinase, N-terminal domain"/>
    <property type="match status" value="2"/>
</dbReference>
<comment type="caution">
    <text evidence="17">The sequence shown here is derived from an EMBL/GenBank/DDBJ whole genome shotgun (WGS) entry which is preliminary data.</text>
</comment>
<evidence type="ECO:0000256" key="14">
    <source>
        <dbReference type="PIRSR" id="PIRSR000724-1"/>
    </source>
</evidence>
<evidence type="ECO:0000313" key="17">
    <source>
        <dbReference type="EMBL" id="EZQ06925.1"/>
    </source>
</evidence>
<evidence type="ECO:0000256" key="2">
    <source>
        <dbReference type="ARBA" id="ARBA00004496"/>
    </source>
</evidence>
<evidence type="ECO:0000256" key="1">
    <source>
        <dbReference type="ARBA" id="ARBA00000642"/>
    </source>
</evidence>
<dbReference type="Proteomes" id="UP000024332">
    <property type="component" value="Unassembled WGS sequence"/>
</dbReference>
<reference evidence="17 18" key="1">
    <citation type="submission" date="2014-03" db="EMBL/GenBank/DDBJ databases">
        <title>Draft genome sequence of the novel thermoacidophilic archaea Acidianus copahuensis ALE1 strain, isolated from Copahue volcanic area in Neuquen Argentina.</title>
        <authorList>
            <person name="Urbieta M.S."/>
            <person name="Rascovan N."/>
            <person name="Castro C."/>
            <person name="Revale S."/>
            <person name="Giaveno M.A."/>
            <person name="Vazquez M.P."/>
            <person name="Donati E.R."/>
        </authorList>
    </citation>
    <scope>NUCLEOTIDE SEQUENCE [LARGE SCALE GENOMIC DNA]</scope>
    <source>
        <strain evidence="17 18">ALE1</strain>
    </source>
</reference>
<feature type="binding site" evidence="13">
    <location>
        <begin position="361"/>
        <end position="364"/>
    </location>
    <ligand>
        <name>ATP</name>
        <dbReference type="ChEBI" id="CHEBI:30616"/>
    </ligand>
</feature>
<evidence type="ECO:0000256" key="8">
    <source>
        <dbReference type="ARBA" id="ARBA00022679"/>
    </source>
</evidence>
<gene>
    <name evidence="13" type="primary">pgk</name>
    <name evidence="17" type="ORF">CM19_06030</name>
</gene>
<dbReference type="STRING" id="1160895.CM19_06030"/>
<dbReference type="AlphaFoldDB" id="A0A031LQB7"/>
<dbReference type="InterPro" id="IPR015911">
    <property type="entry name" value="Phosphoglycerate_kinase_CS"/>
</dbReference>
<feature type="binding site" evidence="13 15">
    <location>
        <position position="335"/>
    </location>
    <ligand>
        <name>ATP</name>
        <dbReference type="ChEBI" id="CHEBI:30616"/>
    </ligand>
</feature>
<evidence type="ECO:0000313" key="18">
    <source>
        <dbReference type="Proteomes" id="UP000024332"/>
    </source>
</evidence>
<evidence type="ECO:0000256" key="4">
    <source>
        <dbReference type="ARBA" id="ARBA00008982"/>
    </source>
</evidence>
<dbReference type="Pfam" id="PF00162">
    <property type="entry name" value="PGK"/>
    <property type="match status" value="1"/>
</dbReference>
<evidence type="ECO:0000256" key="13">
    <source>
        <dbReference type="HAMAP-Rule" id="MF_00145"/>
    </source>
</evidence>
<keyword evidence="12 13" id="KW-0324">Glycolysis</keyword>
<evidence type="ECO:0000256" key="3">
    <source>
        <dbReference type="ARBA" id="ARBA00004838"/>
    </source>
</evidence>
<dbReference type="GO" id="GO:0005829">
    <property type="term" value="C:cytosol"/>
    <property type="evidence" value="ECO:0007669"/>
    <property type="project" value="TreeGrafter"/>
</dbReference>
<evidence type="ECO:0000256" key="7">
    <source>
        <dbReference type="ARBA" id="ARBA00022490"/>
    </source>
</evidence>
<dbReference type="InterPro" id="IPR001576">
    <property type="entry name" value="Phosphoglycerate_kinase"/>
</dbReference>
<dbReference type="EC" id="2.7.2.3" evidence="5 13"/>
<dbReference type="FunFam" id="3.40.50.1260:FF:000012">
    <property type="entry name" value="Phosphoglycerate kinase"/>
    <property type="match status" value="1"/>
</dbReference>
<keyword evidence="9 13" id="KW-0547">Nucleotide-binding</keyword>
<evidence type="ECO:0000256" key="11">
    <source>
        <dbReference type="ARBA" id="ARBA00022840"/>
    </source>
</evidence>
<dbReference type="PIRSF" id="PIRSF000724">
    <property type="entry name" value="Pgk"/>
    <property type="match status" value="1"/>
</dbReference>
<keyword evidence="18" id="KW-1185">Reference proteome</keyword>
<feature type="binding site" evidence="13">
    <location>
        <position position="124"/>
    </location>
    <ligand>
        <name>substrate</name>
    </ligand>
</feature>
<feature type="binding site" evidence="14">
    <location>
        <position position="44"/>
    </location>
    <ligand>
        <name>(2R)-3-phosphoglycerate</name>
        <dbReference type="ChEBI" id="CHEBI:58272"/>
    </ligand>
</feature>
<dbReference type="InterPro" id="IPR036043">
    <property type="entry name" value="Phosphoglycerate_kinase_sf"/>
</dbReference>
<evidence type="ECO:0000256" key="15">
    <source>
        <dbReference type="PIRSR" id="PIRSR000724-2"/>
    </source>
</evidence>
<protein>
    <recommendedName>
        <fullName evidence="6 13">Phosphoglycerate kinase</fullName>
        <ecNumber evidence="5 13">2.7.2.3</ecNumber>
    </recommendedName>
</protein>
<feature type="binding site" evidence="14">
    <location>
        <position position="164"/>
    </location>
    <ligand>
        <name>(2R)-3-phosphoglycerate</name>
        <dbReference type="ChEBI" id="CHEBI:58272"/>
    </ligand>
</feature>
<feature type="binding site" evidence="13">
    <location>
        <position position="164"/>
    </location>
    <ligand>
        <name>substrate</name>
    </ligand>
</feature>
<sequence>MIKINEMEIPTLDDLQFSEKKVLVRIDINSPVDPETGKLLDYSRIKAYSSTIKELIEKGNSVVLMSHQGRPGDNDFISLEEHSKLLNKYLGASVEFVDDVIGPYARERISKLKPGEILLLDNVRLISEELIEASPLQHAKSFLVRRLSPLFDGYVNDAFAAAHRSQASLVGFPMILKSSAGRVMEREVLALSKIFNPDDSPKVFVLGGGKVLDSLRIIENLVKRKLADRILTGGLIAELFAVAKGIDLGRDNINILEKKGLLSLIPRARKILLSGGPIEIPVDFRVEKEGKVIEEPSSKVTGAIKDIGLTTMNIYSSFIKEAKVIVMRGPMGIIEDERFREGSKELLNNALESPGYVIIGGGHMISMLGSRDIESTKIHVSTGGGALLLFLAGEKLPALEALNMSRGVGK</sequence>
<name>A0A031LQB7_9CREN</name>
<evidence type="ECO:0000256" key="12">
    <source>
        <dbReference type="ARBA" id="ARBA00023152"/>
    </source>
</evidence>
<dbReference type="PANTHER" id="PTHR11406:SF23">
    <property type="entry name" value="PHOSPHOGLYCERATE KINASE 1, CHLOROPLASTIC-RELATED"/>
    <property type="match status" value="1"/>
</dbReference>
<comment type="subcellular location">
    <subcellularLocation>
        <location evidence="2 13">Cytoplasm</location>
    </subcellularLocation>
</comment>
<feature type="binding site" evidence="13 14">
    <location>
        <begin position="27"/>
        <end position="29"/>
    </location>
    <ligand>
        <name>substrate</name>
    </ligand>
</feature>
<evidence type="ECO:0000256" key="10">
    <source>
        <dbReference type="ARBA" id="ARBA00022777"/>
    </source>
</evidence>
<feature type="binding site" evidence="13">
    <location>
        <position position="44"/>
    </location>
    <ligand>
        <name>substrate</name>
    </ligand>
</feature>
<accession>A0A031LQB7</accession>
<dbReference type="PANTHER" id="PTHR11406">
    <property type="entry name" value="PHOSPHOGLYCERATE KINASE"/>
    <property type="match status" value="1"/>
</dbReference>
<dbReference type="GO" id="GO:0004618">
    <property type="term" value="F:phosphoglycerate kinase activity"/>
    <property type="evidence" value="ECO:0007669"/>
    <property type="project" value="UniProtKB-UniRule"/>
</dbReference>
<keyword evidence="10 13" id="KW-0418">Kinase</keyword>
<comment type="catalytic activity">
    <reaction evidence="1 13 16">
        <text>(2R)-3-phosphoglycerate + ATP = (2R)-3-phospho-glyceroyl phosphate + ADP</text>
        <dbReference type="Rhea" id="RHEA:14801"/>
        <dbReference type="ChEBI" id="CHEBI:30616"/>
        <dbReference type="ChEBI" id="CHEBI:57604"/>
        <dbReference type="ChEBI" id="CHEBI:58272"/>
        <dbReference type="ChEBI" id="CHEBI:456216"/>
        <dbReference type="EC" id="2.7.2.3"/>
    </reaction>
</comment>
<dbReference type="UniPathway" id="UPA00109">
    <property type="reaction ID" value="UER00185"/>
</dbReference>
<comment type="subunit">
    <text evidence="13">Monomer.</text>
</comment>
<comment type="pathway">
    <text evidence="3 13">Carbohydrate degradation; glycolysis; pyruvate from D-glyceraldehyde 3-phosphate: step 2/5.</text>
</comment>
<evidence type="ECO:0000256" key="6">
    <source>
        <dbReference type="ARBA" id="ARBA00016471"/>
    </source>
</evidence>
<dbReference type="GO" id="GO:0043531">
    <property type="term" value="F:ADP binding"/>
    <property type="evidence" value="ECO:0007669"/>
    <property type="project" value="TreeGrafter"/>
</dbReference>
<dbReference type="PROSITE" id="PS00111">
    <property type="entry name" value="PGLYCERATE_KINASE"/>
    <property type="match status" value="1"/>
</dbReference>
<dbReference type="OrthoDB" id="6575at2157"/>
<dbReference type="HAMAP" id="MF_00145">
    <property type="entry name" value="Phosphoglyc_kinase"/>
    <property type="match status" value="1"/>
</dbReference>
<dbReference type="GO" id="GO:0005524">
    <property type="term" value="F:ATP binding"/>
    <property type="evidence" value="ECO:0007669"/>
    <property type="project" value="UniProtKB-KW"/>
</dbReference>
<evidence type="ECO:0000256" key="16">
    <source>
        <dbReference type="RuleBase" id="RU000532"/>
    </source>
</evidence>
<keyword evidence="7 13" id="KW-0963">Cytoplasm</keyword>
<dbReference type="PRINTS" id="PR00477">
    <property type="entry name" value="PHGLYCKINASE"/>
</dbReference>
<dbReference type="FunFam" id="3.40.50.1260:FF:000006">
    <property type="entry name" value="Phosphoglycerate kinase"/>
    <property type="match status" value="1"/>
</dbReference>
<keyword evidence="11 13" id="KW-0067">ATP-binding</keyword>
<dbReference type="GO" id="GO:0006094">
    <property type="term" value="P:gluconeogenesis"/>
    <property type="evidence" value="ECO:0007669"/>
    <property type="project" value="TreeGrafter"/>
</dbReference>
<feature type="binding site" evidence="13 14">
    <location>
        <begin position="67"/>
        <end position="70"/>
    </location>
    <ligand>
        <name>substrate</name>
    </ligand>
</feature>
<dbReference type="EMBL" id="JFZT01000039">
    <property type="protein sequence ID" value="EZQ06925.1"/>
    <property type="molecule type" value="Genomic_DNA"/>
</dbReference>
<feature type="binding site" evidence="14">
    <location>
        <position position="124"/>
    </location>
    <ligand>
        <name>(2R)-3-phosphoglycerate</name>
        <dbReference type="ChEBI" id="CHEBI:58272"/>
    </ligand>
</feature>
<dbReference type="InterPro" id="IPR015824">
    <property type="entry name" value="Phosphoglycerate_kinase_N"/>
</dbReference>
<comment type="similarity">
    <text evidence="4 13 16">Belongs to the phosphoglycerate kinase family.</text>
</comment>